<dbReference type="PROSITE" id="PS00061">
    <property type="entry name" value="ADH_SHORT"/>
    <property type="match status" value="1"/>
</dbReference>
<dbReference type="PRINTS" id="PR00081">
    <property type="entry name" value="GDHRDH"/>
</dbReference>
<dbReference type="InterPro" id="IPR036291">
    <property type="entry name" value="NAD(P)-bd_dom_sf"/>
</dbReference>
<dbReference type="Proteomes" id="UP000503447">
    <property type="component" value="Chromosome"/>
</dbReference>
<accession>A0A6M5YIW6</accession>
<comment type="similarity">
    <text evidence="1">Belongs to the short-chain dehydrogenases/reductases (SDR) family.</text>
</comment>
<dbReference type="KEGG" id="ftj:FTUN_1460"/>
<dbReference type="EMBL" id="CP053452">
    <property type="protein sequence ID" value="QJW93945.1"/>
    <property type="molecule type" value="Genomic_DNA"/>
</dbReference>
<sequence>MRKTILITGASNGFGNDAAKALAAAGHHVFATMRDVNTRHRVPAEALRAKGIETLELDVTNNASVDAAFAALFQKTGGTLDVLVNNAGLFSQGVSETYTPEQVRDLFEVNVFGIQRVTRAALPAMRKTKSGLIVNVGSILGRVTIPFMGLYGASKHAVEALTDSYRYELSQLGVDVVLVQPSAYQTNLYAAIQKPADGGRAAGYGDVAALPGRFAEFLHGVFSSADAPDPQDVTKALVVLIATPAGQRPDRVLVGAPYGADAANAALKPIQGQLVSGIGFDVLSTLKVG</sequence>
<dbReference type="InterPro" id="IPR002347">
    <property type="entry name" value="SDR_fam"/>
</dbReference>
<evidence type="ECO:0000313" key="3">
    <source>
        <dbReference type="Proteomes" id="UP000503447"/>
    </source>
</evidence>
<dbReference type="Pfam" id="PF00106">
    <property type="entry name" value="adh_short"/>
    <property type="match status" value="1"/>
</dbReference>
<dbReference type="PRINTS" id="PR00080">
    <property type="entry name" value="SDRFAMILY"/>
</dbReference>
<dbReference type="InterPro" id="IPR051911">
    <property type="entry name" value="SDR_oxidoreductase"/>
</dbReference>
<evidence type="ECO:0000256" key="1">
    <source>
        <dbReference type="RuleBase" id="RU000363"/>
    </source>
</evidence>
<dbReference type="PANTHER" id="PTHR43976">
    <property type="entry name" value="SHORT CHAIN DEHYDROGENASE"/>
    <property type="match status" value="1"/>
</dbReference>
<proteinExistence type="inferred from homology"/>
<dbReference type="AlphaFoldDB" id="A0A6M5YIW6"/>
<dbReference type="Gene3D" id="3.40.50.720">
    <property type="entry name" value="NAD(P)-binding Rossmann-like Domain"/>
    <property type="match status" value="1"/>
</dbReference>
<dbReference type="InterPro" id="IPR020904">
    <property type="entry name" value="Sc_DH/Rdtase_CS"/>
</dbReference>
<dbReference type="RefSeq" id="WP_171470041.1">
    <property type="nucleotide sequence ID" value="NZ_CP053452.2"/>
</dbReference>
<name>A0A6M5YIW6_9BACT</name>
<gene>
    <name evidence="2" type="ORF">FTUN_1460</name>
</gene>
<dbReference type="CDD" id="cd05374">
    <property type="entry name" value="17beta-HSD-like_SDR_c"/>
    <property type="match status" value="1"/>
</dbReference>
<dbReference type="SUPFAM" id="SSF51735">
    <property type="entry name" value="NAD(P)-binding Rossmann-fold domains"/>
    <property type="match status" value="1"/>
</dbReference>
<keyword evidence="3" id="KW-1185">Reference proteome</keyword>
<protein>
    <submittedName>
        <fullName evidence="2">Short-chain dehydrogenase/reductase SDR</fullName>
    </submittedName>
</protein>
<organism evidence="2 3">
    <name type="scientific">Frigoriglobus tundricola</name>
    <dbReference type="NCBI Taxonomy" id="2774151"/>
    <lineage>
        <taxon>Bacteria</taxon>
        <taxon>Pseudomonadati</taxon>
        <taxon>Planctomycetota</taxon>
        <taxon>Planctomycetia</taxon>
        <taxon>Gemmatales</taxon>
        <taxon>Gemmataceae</taxon>
        <taxon>Frigoriglobus</taxon>
    </lineage>
</organism>
<dbReference type="PANTHER" id="PTHR43976:SF9">
    <property type="entry name" value="OXIDOREDUCTASE"/>
    <property type="match status" value="1"/>
</dbReference>
<reference evidence="3" key="1">
    <citation type="submission" date="2020-05" db="EMBL/GenBank/DDBJ databases">
        <title>Frigoriglobus tundricola gen. nov., sp. nov., a psychrotolerant cellulolytic planctomycete of the family Gemmataceae with two divergent copies of 16S rRNA gene.</title>
        <authorList>
            <person name="Kulichevskaya I.S."/>
            <person name="Ivanova A.A."/>
            <person name="Naumoff D.G."/>
            <person name="Beletsky A.V."/>
            <person name="Rijpstra W.I.C."/>
            <person name="Sinninghe Damste J.S."/>
            <person name="Mardanov A.V."/>
            <person name="Ravin N.V."/>
            <person name="Dedysh S.N."/>
        </authorList>
    </citation>
    <scope>NUCLEOTIDE SEQUENCE [LARGE SCALE GENOMIC DNA]</scope>
    <source>
        <strain evidence="3">PL17</strain>
    </source>
</reference>
<evidence type="ECO:0000313" key="2">
    <source>
        <dbReference type="EMBL" id="QJW93945.1"/>
    </source>
</evidence>